<accession>A0A1B1T8S8</accession>
<reference evidence="1" key="1">
    <citation type="submission" date="2014-11" db="EMBL/GenBank/DDBJ databases">
        <authorList>
            <person name="Zhu J."/>
            <person name="Qi W."/>
            <person name="Song R."/>
        </authorList>
    </citation>
    <scope>NUCLEOTIDE SEQUENCE</scope>
</reference>
<proteinExistence type="predicted"/>
<dbReference type="AlphaFoldDB" id="A0A1B1T8S8"/>
<dbReference type="EMBL" id="KP211793">
    <property type="protein sequence ID" value="ANV78682.1"/>
    <property type="molecule type" value="Genomic_DNA"/>
</dbReference>
<name>A0A1B1T8S8_9ARCH</name>
<organism evidence="1">
    <name type="scientific">uncultured Poseidoniia archaeon</name>
    <dbReference type="NCBI Taxonomy" id="1697135"/>
    <lineage>
        <taxon>Archaea</taxon>
        <taxon>Methanobacteriati</taxon>
        <taxon>Thermoplasmatota</taxon>
        <taxon>Candidatus Poseidoniia</taxon>
        <taxon>environmental samples</taxon>
    </lineage>
</organism>
<sequence length="82" mass="9592">MAKYYGYRNCSHCGIVCTPGNYLDYNGKRYCTACWIQHENPDHPELEAIREKVQNAVKVWKLAKYSKDEYHLPVGPKSINKR</sequence>
<protein>
    <submittedName>
        <fullName evidence="1">Uncharacterized protein</fullName>
    </submittedName>
</protein>
<evidence type="ECO:0000313" key="1">
    <source>
        <dbReference type="EMBL" id="ANV78682.1"/>
    </source>
</evidence>
<reference evidence="1" key="2">
    <citation type="journal article" date="2015" name="ISME J.">
        <title>A new class of marine Euryarchaeota group II from the Mediterranean deep chlorophyll maximum.</title>
        <authorList>
            <person name="Martin-Cuadrado A.B."/>
            <person name="Garcia-Heredia I."/>
            <person name="Molto A.G."/>
            <person name="Lopez-Ubeda R."/>
            <person name="Kimes N."/>
            <person name="Lopez-Garcia P."/>
            <person name="Moreira D."/>
            <person name="Rodriguez-Valera F."/>
        </authorList>
    </citation>
    <scope>NUCLEOTIDE SEQUENCE</scope>
</reference>